<feature type="domain" description="Acyl-CoA oxidase/dehydrogenase middle" evidence="3">
    <location>
        <begin position="126"/>
        <end position="218"/>
    </location>
</feature>
<evidence type="ECO:0000313" key="9">
    <source>
        <dbReference type="Proteomes" id="UP000095768"/>
    </source>
</evidence>
<evidence type="ECO:0000259" key="3">
    <source>
        <dbReference type="Pfam" id="PF02770"/>
    </source>
</evidence>
<dbReference type="GO" id="GO:0050660">
    <property type="term" value="F:flavin adenine dinucleotide binding"/>
    <property type="evidence" value="ECO:0007669"/>
    <property type="project" value="InterPro"/>
</dbReference>
<dbReference type="PANTHER" id="PTHR43884:SF25">
    <property type="entry name" value="ACYL-COA DEHYDROGENASE YDBM-RELATED"/>
    <property type="match status" value="1"/>
</dbReference>
<dbReference type="Gene3D" id="1.20.140.10">
    <property type="entry name" value="Butyryl-CoA Dehydrogenase, subunit A, domain 3"/>
    <property type="match status" value="1"/>
</dbReference>
<dbReference type="InterPro" id="IPR013786">
    <property type="entry name" value="AcylCoA_DH/ox_N"/>
</dbReference>
<proteinExistence type="predicted"/>
<keyword evidence="1" id="KW-0285">Flavoprotein</keyword>
<name>A0A1D4KD20_9STAP</name>
<dbReference type="PANTHER" id="PTHR43884">
    <property type="entry name" value="ACYL-COA DEHYDROGENASE"/>
    <property type="match status" value="1"/>
</dbReference>
<dbReference type="EC" id="1.3.8.1" evidence="7"/>
<feature type="domain" description="Acyl-CoA dehydrogenase/oxidase N-terminal" evidence="4">
    <location>
        <begin position="21"/>
        <end position="98"/>
    </location>
</feature>
<feature type="domain" description="Acyl-CoA dehydrogenase C-terminal" evidence="5">
    <location>
        <begin position="245"/>
        <end position="361"/>
    </location>
</feature>
<evidence type="ECO:0000313" key="7">
    <source>
        <dbReference type="EMBL" id="SCS77078.1"/>
    </source>
</evidence>
<evidence type="ECO:0000259" key="5">
    <source>
        <dbReference type="Pfam" id="PF08028"/>
    </source>
</evidence>
<dbReference type="CDD" id="cd00567">
    <property type="entry name" value="ACAD"/>
    <property type="match status" value="1"/>
</dbReference>
<keyword evidence="8" id="KW-1185">Reference proteome</keyword>
<evidence type="ECO:0000259" key="4">
    <source>
        <dbReference type="Pfam" id="PF02771"/>
    </source>
</evidence>
<dbReference type="OrthoDB" id="9785203at2"/>
<keyword evidence="2 7" id="KW-0560">Oxidoreductase</keyword>
<dbReference type="FunFam" id="2.40.110.10:FF:000020">
    <property type="entry name" value="Putative acyl-CoA dehydrogenase YdbM"/>
    <property type="match status" value="1"/>
</dbReference>
<dbReference type="SUPFAM" id="SSF56645">
    <property type="entry name" value="Acyl-CoA dehydrogenase NM domain-like"/>
    <property type="match status" value="1"/>
</dbReference>
<dbReference type="EMBL" id="FMPI01000005">
    <property type="protein sequence ID" value="SCS71754.1"/>
    <property type="molecule type" value="Genomic_DNA"/>
</dbReference>
<accession>A0A1D4KD20</accession>
<dbReference type="InterPro" id="IPR037069">
    <property type="entry name" value="AcylCoA_DH/ox_N_sf"/>
</dbReference>
<dbReference type="Proteomes" id="UP000095768">
    <property type="component" value="Unassembled WGS sequence"/>
</dbReference>
<gene>
    <name evidence="7" type="ORF">SAMEA2297795_01105</name>
    <name evidence="6" type="ORF">SAMEA2297796_00998</name>
</gene>
<organism evidence="7 9">
    <name type="scientific">Staphylococcus caeli</name>
    <dbReference type="NCBI Taxonomy" id="2201815"/>
    <lineage>
        <taxon>Bacteria</taxon>
        <taxon>Bacillati</taxon>
        <taxon>Bacillota</taxon>
        <taxon>Bacilli</taxon>
        <taxon>Bacillales</taxon>
        <taxon>Staphylococcaceae</taxon>
        <taxon>Staphylococcus</taxon>
    </lineage>
</organism>
<dbReference type="Pfam" id="PF08028">
    <property type="entry name" value="Acyl-CoA_dh_2"/>
    <property type="match status" value="1"/>
</dbReference>
<dbReference type="InterPro" id="IPR046373">
    <property type="entry name" value="Acyl-CoA_Oxase/DH_mid-dom_sf"/>
</dbReference>
<dbReference type="Gene3D" id="1.10.540.10">
    <property type="entry name" value="Acyl-CoA dehydrogenase/oxidase, N-terminal domain"/>
    <property type="match status" value="1"/>
</dbReference>
<dbReference type="AlphaFoldDB" id="A0A1D4KD20"/>
<dbReference type="Pfam" id="PF02770">
    <property type="entry name" value="Acyl-CoA_dh_M"/>
    <property type="match status" value="1"/>
</dbReference>
<evidence type="ECO:0000256" key="1">
    <source>
        <dbReference type="ARBA" id="ARBA00022630"/>
    </source>
</evidence>
<sequence>MEVSALIHTEIQKKWIAKFETVKETFKSHAEYNDLHSRFPYENIEWLVNEGYTLLTLPKAYGGEGATIEDMVILQSYLGAIDGATALSIGWHLSVVGQLFEQKMWQPEMLNAFAEAVCQGALVNRAVSEAETGSPTRGGRPATNAVKLNDGFKLNGVKTFTSMSKGLTHFIVSAYYDEIDQIGFFLIDKDTPGIEIADNWDMVGMRATESHDLILNDVHVPQENFVEIRGAGGKKPNGWILHIPSVYLGIAQAARDYAVEFAQTYSPNSIDGTIGDLPTVQQNIGKMESLLLSARHFLWSTAALYVEKKVKTPVWNETSASKVLVMNQGLEVIDIAMRIVGAKSLEMERPLQRYYRDMRAGLHNPPMEDMAYTNIAHSVLGHF</sequence>
<dbReference type="Pfam" id="PF02771">
    <property type="entry name" value="Acyl-CoA_dh_N"/>
    <property type="match status" value="1"/>
</dbReference>
<reference evidence="6 8" key="1">
    <citation type="submission" date="2016-09" db="EMBL/GenBank/DDBJ databases">
        <authorList>
            <consortium name="Pathogen Informatics"/>
            <person name="Sun Q."/>
            <person name="Inoue M."/>
        </authorList>
    </citation>
    <scope>NUCLEOTIDE SEQUENCE [LARGE SCALE GENOMIC DNA]</scope>
    <source>
        <strain evidence="6 8">82C</strain>
    </source>
</reference>
<dbReference type="EMBL" id="FMPG01000003">
    <property type="protein sequence ID" value="SCS77078.1"/>
    <property type="molecule type" value="Genomic_DNA"/>
</dbReference>
<evidence type="ECO:0000256" key="2">
    <source>
        <dbReference type="ARBA" id="ARBA00023002"/>
    </source>
</evidence>
<dbReference type="InterPro" id="IPR013107">
    <property type="entry name" value="Acyl-CoA_DH_C"/>
</dbReference>
<dbReference type="RefSeq" id="WP_069995210.1">
    <property type="nucleotide sequence ID" value="NZ_FMPG01000003.1"/>
</dbReference>
<evidence type="ECO:0000313" key="8">
    <source>
        <dbReference type="Proteomes" id="UP000095412"/>
    </source>
</evidence>
<dbReference type="SUPFAM" id="SSF47203">
    <property type="entry name" value="Acyl-CoA dehydrogenase C-terminal domain-like"/>
    <property type="match status" value="1"/>
</dbReference>
<dbReference type="PIRSF" id="PIRSF016578">
    <property type="entry name" value="HsaA"/>
    <property type="match status" value="1"/>
</dbReference>
<protein>
    <submittedName>
        <fullName evidence="7">Acyl-CoA dehydrogenase</fullName>
        <ecNumber evidence="7">1.3.8.1</ecNumber>
    </submittedName>
</protein>
<dbReference type="InterPro" id="IPR036250">
    <property type="entry name" value="AcylCo_DH-like_C"/>
</dbReference>
<reference evidence="7 9" key="2">
    <citation type="submission" date="2016-09" db="EMBL/GenBank/DDBJ databases">
        <authorList>
            <consortium name="Pathogen Informatics"/>
        </authorList>
    </citation>
    <scope>NUCLEOTIDE SEQUENCE [LARGE SCALE GENOMIC DNA]</scope>
    <source>
        <strain evidence="7 9">82B</strain>
    </source>
</reference>
<evidence type="ECO:0000313" key="6">
    <source>
        <dbReference type="EMBL" id="SCS71754.1"/>
    </source>
</evidence>
<dbReference type="InterPro" id="IPR006091">
    <property type="entry name" value="Acyl-CoA_Oxase/DH_mid-dom"/>
</dbReference>
<dbReference type="GO" id="GO:0016937">
    <property type="term" value="F:short-chain fatty acyl-CoA dehydrogenase activity"/>
    <property type="evidence" value="ECO:0007669"/>
    <property type="project" value="UniProtKB-EC"/>
</dbReference>
<dbReference type="Gene3D" id="2.40.110.10">
    <property type="entry name" value="Butyryl-CoA Dehydrogenase, subunit A, domain 2"/>
    <property type="match status" value="1"/>
</dbReference>
<dbReference type="InterPro" id="IPR009100">
    <property type="entry name" value="AcylCoA_DH/oxidase_NM_dom_sf"/>
</dbReference>
<dbReference type="Proteomes" id="UP000095412">
    <property type="component" value="Unassembled WGS sequence"/>
</dbReference>